<dbReference type="Gramene" id="PNT63300">
    <property type="protein sequence ID" value="PNT63300"/>
    <property type="gene ID" value="BRADI_4g13917v3"/>
</dbReference>
<reference evidence="2" key="2">
    <citation type="submission" date="2017-06" db="EMBL/GenBank/DDBJ databases">
        <title>WGS assembly of Brachypodium distachyon.</title>
        <authorList>
            <consortium name="The International Brachypodium Initiative"/>
            <person name="Lucas S."/>
            <person name="Harmon-Smith M."/>
            <person name="Lail K."/>
            <person name="Tice H."/>
            <person name="Grimwood J."/>
            <person name="Bruce D."/>
            <person name="Barry K."/>
            <person name="Shu S."/>
            <person name="Lindquist E."/>
            <person name="Wang M."/>
            <person name="Pitluck S."/>
            <person name="Vogel J.P."/>
            <person name="Garvin D.F."/>
            <person name="Mockler T.C."/>
            <person name="Schmutz J."/>
            <person name="Rokhsar D."/>
            <person name="Bevan M.W."/>
        </authorList>
    </citation>
    <scope>NUCLEOTIDE SEQUENCE</scope>
    <source>
        <strain evidence="2">Bd21</strain>
    </source>
</reference>
<proteinExistence type="predicted"/>
<reference evidence="3" key="3">
    <citation type="submission" date="2018-08" db="UniProtKB">
        <authorList>
            <consortium name="EnsemblPlants"/>
        </authorList>
    </citation>
    <scope>IDENTIFICATION</scope>
    <source>
        <strain evidence="3">cv. Bd21</strain>
    </source>
</reference>
<dbReference type="EnsemblPlants" id="PNT63300">
    <property type="protein sequence ID" value="PNT63300"/>
    <property type="gene ID" value="BRADI_4g13917v3"/>
</dbReference>
<accession>A0A2K2CMP0</accession>
<evidence type="ECO:0000313" key="3">
    <source>
        <dbReference type="EnsemblPlants" id="PNT63298"/>
    </source>
</evidence>
<dbReference type="EMBL" id="CM000883">
    <property type="protein sequence ID" value="PNT63299.1"/>
    <property type="molecule type" value="Genomic_DNA"/>
</dbReference>
<name>A0A2K2CMP0_BRADI</name>
<dbReference type="EnsemblPlants" id="PNT63298">
    <property type="protein sequence ID" value="PNT63298"/>
    <property type="gene ID" value="BRADI_4g13917v3"/>
</dbReference>
<sequence length="85" mass="9323">MAPSRRSVRASPSLPRYAWIWNGRRGPRIQVWPQLRMRMVDRSSASDARSIRAASRSTCRGSSCTNPTVTGAQQSATASFPDGSI</sequence>
<evidence type="ECO:0000313" key="4">
    <source>
        <dbReference type="Proteomes" id="UP000008810"/>
    </source>
</evidence>
<dbReference type="EMBL" id="CM000883">
    <property type="protein sequence ID" value="PNT63300.1"/>
    <property type="molecule type" value="Genomic_DNA"/>
</dbReference>
<dbReference type="EnsemblPlants" id="PNT63299">
    <property type="protein sequence ID" value="PNT63299"/>
    <property type="gene ID" value="BRADI_4g13917v3"/>
</dbReference>
<evidence type="ECO:0000256" key="1">
    <source>
        <dbReference type="SAM" id="MobiDB-lite"/>
    </source>
</evidence>
<dbReference type="AlphaFoldDB" id="A0A2K2CMP0"/>
<dbReference type="InParanoid" id="A0A2K2CMP0"/>
<keyword evidence="4" id="KW-1185">Reference proteome</keyword>
<feature type="compositionally biased region" description="Polar residues" evidence="1">
    <location>
        <begin position="58"/>
        <end position="78"/>
    </location>
</feature>
<feature type="compositionally biased region" description="Low complexity" evidence="1">
    <location>
        <begin position="42"/>
        <end position="57"/>
    </location>
</feature>
<evidence type="ECO:0000313" key="2">
    <source>
        <dbReference type="EMBL" id="PNT63298.1"/>
    </source>
</evidence>
<dbReference type="EMBL" id="CM000883">
    <property type="protein sequence ID" value="PNT63298.1"/>
    <property type="molecule type" value="Genomic_DNA"/>
</dbReference>
<protein>
    <submittedName>
        <fullName evidence="2 3">Uncharacterized protein</fullName>
    </submittedName>
</protein>
<reference evidence="2 3" key="1">
    <citation type="journal article" date="2010" name="Nature">
        <title>Genome sequencing and analysis of the model grass Brachypodium distachyon.</title>
        <authorList>
            <consortium name="International Brachypodium Initiative"/>
        </authorList>
    </citation>
    <scope>NUCLEOTIDE SEQUENCE [LARGE SCALE GENOMIC DNA]</scope>
    <source>
        <strain evidence="2 3">Bd21</strain>
    </source>
</reference>
<dbReference type="Proteomes" id="UP000008810">
    <property type="component" value="Chromosome 4"/>
</dbReference>
<dbReference type="Gramene" id="PNT63298">
    <property type="protein sequence ID" value="PNT63298"/>
    <property type="gene ID" value="BRADI_4g13917v3"/>
</dbReference>
<organism evidence="2">
    <name type="scientific">Brachypodium distachyon</name>
    <name type="common">Purple false brome</name>
    <name type="synonym">Trachynia distachya</name>
    <dbReference type="NCBI Taxonomy" id="15368"/>
    <lineage>
        <taxon>Eukaryota</taxon>
        <taxon>Viridiplantae</taxon>
        <taxon>Streptophyta</taxon>
        <taxon>Embryophyta</taxon>
        <taxon>Tracheophyta</taxon>
        <taxon>Spermatophyta</taxon>
        <taxon>Magnoliopsida</taxon>
        <taxon>Liliopsida</taxon>
        <taxon>Poales</taxon>
        <taxon>Poaceae</taxon>
        <taxon>BOP clade</taxon>
        <taxon>Pooideae</taxon>
        <taxon>Stipodae</taxon>
        <taxon>Brachypodieae</taxon>
        <taxon>Brachypodium</taxon>
    </lineage>
</organism>
<feature type="region of interest" description="Disordered" evidence="1">
    <location>
        <begin position="42"/>
        <end position="85"/>
    </location>
</feature>
<dbReference type="Gramene" id="PNT63299">
    <property type="protein sequence ID" value="PNT63299"/>
    <property type="gene ID" value="BRADI_4g13917v3"/>
</dbReference>
<gene>
    <name evidence="2" type="ORF">BRADI_4g13917v3</name>
</gene>